<sequence length="186" mass="22599">MTNNESKKDDKNIFKINHYYYLANFYSDEIGENYIPVRVINKIENKSISFLNLQDNTEFQIPINNEYLFQHRDLYFSEELLEKLRFKEVQSENNIEYLSENVHYVLFEKGVFLLIWIKWATNKQKKIFLKKRLIDIWNNSDENYSFNNIINLENELNSVEDLFERLSDNSSFEETDNFVKELKVEF</sequence>
<name>A0A9X2ZHY2_9FLAO</name>
<dbReference type="EMBL" id="JAOZEW010000016">
    <property type="protein sequence ID" value="MCV9929042.1"/>
    <property type="molecule type" value="Genomic_DNA"/>
</dbReference>
<gene>
    <name evidence="1" type="ORF">OIU83_15360</name>
</gene>
<dbReference type="Proteomes" id="UP001151079">
    <property type="component" value="Unassembled WGS sequence"/>
</dbReference>
<evidence type="ECO:0000313" key="1">
    <source>
        <dbReference type="EMBL" id="MCV9929042.1"/>
    </source>
</evidence>
<proteinExistence type="predicted"/>
<dbReference type="AlphaFoldDB" id="A0A9X2ZHY2"/>
<evidence type="ECO:0000313" key="2">
    <source>
        <dbReference type="Proteomes" id="UP001151079"/>
    </source>
</evidence>
<protein>
    <submittedName>
        <fullName evidence="1">Uncharacterized protein</fullName>
    </submittedName>
</protein>
<accession>A0A9X2ZHY2</accession>
<comment type="caution">
    <text evidence="1">The sequence shown here is derived from an EMBL/GenBank/DDBJ whole genome shotgun (WGS) entry which is preliminary data.</text>
</comment>
<reference evidence="1" key="1">
    <citation type="submission" date="2022-10" db="EMBL/GenBank/DDBJ databases">
        <title>Two novel species of Flavobacterium.</title>
        <authorList>
            <person name="Liu Q."/>
            <person name="Xin Y.-H."/>
        </authorList>
    </citation>
    <scope>NUCLEOTIDE SEQUENCE</scope>
    <source>
        <strain evidence="1">LS1R49</strain>
    </source>
</reference>
<dbReference type="RefSeq" id="WP_264207143.1">
    <property type="nucleotide sequence ID" value="NZ_JAOZEW010000016.1"/>
</dbReference>
<keyword evidence="2" id="KW-1185">Reference proteome</keyword>
<organism evidence="1 2">
    <name type="scientific">Flavobacterium shii</name>
    <dbReference type="NCBI Taxonomy" id="2987687"/>
    <lineage>
        <taxon>Bacteria</taxon>
        <taxon>Pseudomonadati</taxon>
        <taxon>Bacteroidota</taxon>
        <taxon>Flavobacteriia</taxon>
        <taxon>Flavobacteriales</taxon>
        <taxon>Flavobacteriaceae</taxon>
        <taxon>Flavobacterium</taxon>
    </lineage>
</organism>